<accession>A0A564ZLG7</accession>
<organism evidence="1 2">
    <name type="scientific">Candidatus Methylomirabilis lanthanidiphila</name>
    <dbReference type="NCBI Taxonomy" id="2211376"/>
    <lineage>
        <taxon>Bacteria</taxon>
        <taxon>Candidatus Methylomirabilota</taxon>
        <taxon>Candidatus Methylomirabilia</taxon>
        <taxon>Candidatus Methylomirabilales</taxon>
        <taxon>Candidatus Methylomirabilaceae</taxon>
        <taxon>Candidatus Methylomirabilis</taxon>
    </lineage>
</organism>
<name>A0A564ZLG7_9BACT</name>
<proteinExistence type="predicted"/>
<dbReference type="EMBL" id="CABIKM010000040">
    <property type="protein sequence ID" value="VUZ86013.1"/>
    <property type="molecule type" value="Genomic_DNA"/>
</dbReference>
<evidence type="ECO:0000313" key="1">
    <source>
        <dbReference type="EMBL" id="VUZ86013.1"/>
    </source>
</evidence>
<sequence length="65" mass="7314">MFGSKMKLDEDLVRRCKLHAQAAGYSSVEEFIHHALESALKKASPTPPDEEEKVLDRLKGLGYIE</sequence>
<gene>
    <name evidence="1" type="ORF">MELA_02407</name>
</gene>
<keyword evidence="2" id="KW-1185">Reference proteome</keyword>
<evidence type="ECO:0000313" key="2">
    <source>
        <dbReference type="Proteomes" id="UP000334340"/>
    </source>
</evidence>
<dbReference type="AlphaFoldDB" id="A0A564ZLG7"/>
<dbReference type="Proteomes" id="UP000334340">
    <property type="component" value="Unassembled WGS sequence"/>
</dbReference>
<protein>
    <submittedName>
        <fullName evidence="1">Uncharacterized protein</fullName>
    </submittedName>
</protein>
<reference evidence="1 2" key="1">
    <citation type="submission" date="2019-07" db="EMBL/GenBank/DDBJ databases">
        <authorList>
            <person name="Cremers G."/>
        </authorList>
    </citation>
    <scope>NUCLEOTIDE SEQUENCE [LARGE SCALE GENOMIC DNA]</scope>
</reference>